<dbReference type="PANTHER" id="PTHR37530">
    <property type="entry name" value="OUTER MEMBRANE PROTEIN SLP"/>
    <property type="match status" value="1"/>
</dbReference>
<evidence type="ECO:0000313" key="3">
    <source>
        <dbReference type="Proteomes" id="UP000245474"/>
    </source>
</evidence>
<accession>A0A2U2MVT0</accession>
<dbReference type="GO" id="GO:0019867">
    <property type="term" value="C:outer membrane"/>
    <property type="evidence" value="ECO:0007669"/>
    <property type="project" value="InterPro"/>
</dbReference>
<comment type="caution">
    <text evidence="2">The sequence shown here is derived from an EMBL/GenBank/DDBJ whole genome shotgun (WGS) entry which is preliminary data.</text>
</comment>
<dbReference type="PIRSF" id="PIRSF004982">
    <property type="entry name" value="SlP"/>
    <property type="match status" value="1"/>
</dbReference>
<organism evidence="2 3">
    <name type="scientific">Sediminicurvatus halobius</name>
    <dbReference type="NCBI Taxonomy" id="2182432"/>
    <lineage>
        <taxon>Bacteria</taxon>
        <taxon>Pseudomonadati</taxon>
        <taxon>Pseudomonadota</taxon>
        <taxon>Gammaproteobacteria</taxon>
        <taxon>Chromatiales</taxon>
        <taxon>Ectothiorhodospiraceae</taxon>
        <taxon>Sediminicurvatus</taxon>
    </lineage>
</organism>
<dbReference type="EMBL" id="QFFI01000060">
    <property type="protein sequence ID" value="PWG60971.1"/>
    <property type="molecule type" value="Genomic_DNA"/>
</dbReference>
<evidence type="ECO:0008006" key="4">
    <source>
        <dbReference type="Google" id="ProtNLM"/>
    </source>
</evidence>
<name>A0A2U2MVT0_9GAMM</name>
<sequence>MAPVTRALLAVLAAIALVGCATPPLDASNADRDLQPRDAVLGDGAEGRRVLWGGTVVGVTNEAEETLLEVLGYPLARDQRPDTDRSATGRFLIVEEGFLDPADYAPGREVSVVGPVTGTRDGRVGEHAYTYPVVAAEQLELWPRRRDTPTPPRVRFGVGVIFSN</sequence>
<feature type="signal peptide" evidence="1">
    <location>
        <begin position="1"/>
        <end position="27"/>
    </location>
</feature>
<proteinExistence type="predicted"/>
<keyword evidence="1" id="KW-0732">Signal</keyword>
<dbReference type="RefSeq" id="WP_109680378.1">
    <property type="nucleotide sequence ID" value="NZ_CP086615.1"/>
</dbReference>
<dbReference type="PANTHER" id="PTHR37530:SF1">
    <property type="entry name" value="OUTER MEMBRANE PROTEIN SLP"/>
    <property type="match status" value="1"/>
</dbReference>
<evidence type="ECO:0000256" key="1">
    <source>
        <dbReference type="SAM" id="SignalP"/>
    </source>
</evidence>
<protein>
    <recommendedName>
        <fullName evidence="4">Starvation-inducible protein</fullName>
    </recommendedName>
</protein>
<gene>
    <name evidence="2" type="ORF">DEM34_18900</name>
</gene>
<dbReference type="Proteomes" id="UP000245474">
    <property type="component" value="Unassembled WGS sequence"/>
</dbReference>
<dbReference type="OrthoDB" id="5295757at2"/>
<dbReference type="PROSITE" id="PS51257">
    <property type="entry name" value="PROKAR_LIPOPROTEIN"/>
    <property type="match status" value="1"/>
</dbReference>
<dbReference type="AlphaFoldDB" id="A0A2U2MVT0"/>
<reference evidence="2 3" key="1">
    <citation type="submission" date="2018-05" db="EMBL/GenBank/DDBJ databases">
        <title>Spiribacter halobius sp. nov., a moderately halophilic bacterium isolated from marine solar saltern.</title>
        <authorList>
            <person name="Zheng W.-S."/>
            <person name="Lu D.-C."/>
            <person name="Du Z.-J."/>
        </authorList>
    </citation>
    <scope>NUCLEOTIDE SEQUENCE [LARGE SCALE GENOMIC DNA]</scope>
    <source>
        <strain evidence="2 3">E85</strain>
    </source>
</reference>
<dbReference type="Pfam" id="PF03843">
    <property type="entry name" value="Slp"/>
    <property type="match status" value="1"/>
</dbReference>
<keyword evidence="3" id="KW-1185">Reference proteome</keyword>
<evidence type="ECO:0000313" key="2">
    <source>
        <dbReference type="EMBL" id="PWG60971.1"/>
    </source>
</evidence>
<dbReference type="InterPro" id="IPR004658">
    <property type="entry name" value="OMP_Slp"/>
</dbReference>
<feature type="chain" id="PRO_5015533235" description="Starvation-inducible protein" evidence="1">
    <location>
        <begin position="28"/>
        <end position="164"/>
    </location>
</feature>